<comment type="caution">
    <text evidence="2">The sequence shown here is derived from an EMBL/GenBank/DDBJ whole genome shotgun (WGS) entry which is preliminary data.</text>
</comment>
<organism evidence="2 3">
    <name type="scientific">Solea senegalensis</name>
    <name type="common">Senegalese sole</name>
    <dbReference type="NCBI Taxonomy" id="28829"/>
    <lineage>
        <taxon>Eukaryota</taxon>
        <taxon>Metazoa</taxon>
        <taxon>Chordata</taxon>
        <taxon>Craniata</taxon>
        <taxon>Vertebrata</taxon>
        <taxon>Euteleostomi</taxon>
        <taxon>Actinopterygii</taxon>
        <taxon>Neopterygii</taxon>
        <taxon>Teleostei</taxon>
        <taxon>Neoteleostei</taxon>
        <taxon>Acanthomorphata</taxon>
        <taxon>Carangaria</taxon>
        <taxon>Pleuronectiformes</taxon>
        <taxon>Pleuronectoidei</taxon>
        <taxon>Soleidae</taxon>
        <taxon>Solea</taxon>
    </lineage>
</organism>
<sequence>MRRPLDLPSLTLGPQLEHREKKRRLGAEEEHVVGDEELTSLCVWLRHSETIHPRYVATPLEFFKRKLHEYRKQESDEDTPPPTERAAPSYGLRAAFVRRIKLLCLSSGCHLGLSVASREDGERGGEAGNLLVEVKGALKAHGTPEAADR</sequence>
<reference evidence="2 3" key="1">
    <citation type="journal article" date="2021" name="Sci. Rep.">
        <title>Chromosome anchoring in Senegalese sole (Solea senegalensis) reveals sex-associated markers and genome rearrangements in flatfish.</title>
        <authorList>
            <person name="Guerrero-Cozar I."/>
            <person name="Gomez-Garrido J."/>
            <person name="Berbel C."/>
            <person name="Martinez-Blanch J.F."/>
            <person name="Alioto T."/>
            <person name="Claros M.G."/>
            <person name="Gagnaire P.A."/>
            <person name="Manchado M."/>
        </authorList>
    </citation>
    <scope>NUCLEOTIDE SEQUENCE [LARGE SCALE GENOMIC DNA]</scope>
    <source>
        <strain evidence="2">Sse05_10M</strain>
    </source>
</reference>
<dbReference type="AlphaFoldDB" id="A0AAV6SS35"/>
<protein>
    <submittedName>
        <fullName evidence="2">Uncharacterized protein</fullName>
    </submittedName>
</protein>
<name>A0AAV6SS35_SOLSE</name>
<keyword evidence="3" id="KW-1185">Reference proteome</keyword>
<feature type="region of interest" description="Disordered" evidence="1">
    <location>
        <begin position="1"/>
        <end position="29"/>
    </location>
</feature>
<evidence type="ECO:0000313" key="3">
    <source>
        <dbReference type="Proteomes" id="UP000693946"/>
    </source>
</evidence>
<gene>
    <name evidence="2" type="ORF">JOB18_005080</name>
</gene>
<evidence type="ECO:0000256" key="1">
    <source>
        <dbReference type="SAM" id="MobiDB-lite"/>
    </source>
</evidence>
<proteinExistence type="predicted"/>
<dbReference type="EMBL" id="JAGKHQ010000003">
    <property type="protein sequence ID" value="KAG7519267.1"/>
    <property type="molecule type" value="Genomic_DNA"/>
</dbReference>
<evidence type="ECO:0000313" key="2">
    <source>
        <dbReference type="EMBL" id="KAG7519267.1"/>
    </source>
</evidence>
<dbReference type="Proteomes" id="UP000693946">
    <property type="component" value="Linkage Group LG11"/>
</dbReference>
<accession>A0AAV6SS35</accession>